<reference evidence="2" key="1">
    <citation type="submission" date="2018-08" db="EMBL/GenBank/DDBJ databases">
        <authorList>
            <person name="Rossello M."/>
        </authorList>
    </citation>
    <scope>NUCLEOTIDE SEQUENCE [LARGE SCALE GENOMIC DNA]</scope>
    <source>
        <strain evidence="2">cv. Chinese Spring</strain>
    </source>
</reference>
<dbReference type="Gramene" id="TraesSYM2A03G00785810.1">
    <property type="protein sequence ID" value="TraesSYM2A03G00785810.1.CDS1"/>
    <property type="gene ID" value="TraesSYM2A03G00785810"/>
</dbReference>
<dbReference type="Gramene" id="TraesROB_scaffold_035864_01G000100.1">
    <property type="protein sequence ID" value="TraesROB_scaffold_035864_01G000100.1"/>
    <property type="gene ID" value="TraesROB_scaffold_035864_01G000100"/>
</dbReference>
<proteinExistence type="predicted"/>
<dbReference type="OrthoDB" id="694519at2759"/>
<keyword evidence="3" id="KW-1185">Reference proteome</keyword>
<dbReference type="Gramene" id="TraesRN2A0101079300.1">
    <property type="protein sequence ID" value="TraesRN2A0101079300.1"/>
    <property type="gene ID" value="TraesRN2A0101079300"/>
</dbReference>
<sequence length="107" mass="11067">MAKAQVVARITVEVAPSIIRRRRRGIPLTVLDTIAEEEKEAAAVAAMAPHHRNNATAGRYGAGDTTGSSAHAGAEKGKRCVGGSNGPSEHGEERLAPAKARCSKIAA</sequence>
<reference evidence="2" key="2">
    <citation type="submission" date="2018-10" db="UniProtKB">
        <authorList>
            <consortium name="EnsemblPlants"/>
        </authorList>
    </citation>
    <scope>IDENTIFICATION</scope>
</reference>
<dbReference type="Gramene" id="TraesARI2A03G00785470.1">
    <property type="protein sequence ID" value="TraesARI2A03G00785470.1.CDS1"/>
    <property type="gene ID" value="TraesARI2A03G00785470"/>
</dbReference>
<dbReference type="Gramene" id="TraesLDM2A03G00779760.1">
    <property type="protein sequence ID" value="TraesLDM2A03G00779760.1.CDS1"/>
    <property type="gene ID" value="TraesLDM2A03G00779760"/>
</dbReference>
<dbReference type="Gramene" id="TraesNOR2A03G00788140.1">
    <property type="protein sequence ID" value="TraesNOR2A03G00788140.1.CDS1"/>
    <property type="gene ID" value="TraesNOR2A03G00788140"/>
</dbReference>
<dbReference type="Gramene" id="TraesLAC2A03G00781940.1">
    <property type="protein sequence ID" value="TraesLAC2A03G00781940.1.CDS1"/>
    <property type="gene ID" value="TraesLAC2A03G00781940"/>
</dbReference>
<dbReference type="Gramene" id="TraesWEE_scaffold_054731_01G000300.1">
    <property type="protein sequence ID" value="TraesWEE_scaffold_054731_01G000300.1"/>
    <property type="gene ID" value="TraesWEE_scaffold_054731_01G000300"/>
</dbReference>
<dbReference type="Gramene" id="TraesSTA2A03G00775230.1">
    <property type="protein sequence ID" value="TraesSTA2A03G00775230.1.CDS1"/>
    <property type="gene ID" value="TraesSTA2A03G00775230"/>
</dbReference>
<dbReference type="Gramene" id="TraesPARA_EIv1.0_0356220.1">
    <property type="protein sequence ID" value="TraesPARA_EIv1.0_0356220.1.CDS1"/>
    <property type="gene ID" value="TraesPARA_EIv1.0_0356220"/>
</dbReference>
<dbReference type="AlphaFoldDB" id="A0A3B6B560"/>
<dbReference type="PANTHER" id="PTHR35101:SF18">
    <property type="entry name" value="OS04G0623200 PROTEIN"/>
    <property type="match status" value="1"/>
</dbReference>
<name>A0A3B6B560_WHEAT</name>
<accession>A0A3B6B560</accession>
<dbReference type="Gramene" id="TraesCLE_scaffold_060070_01G000300.1">
    <property type="protein sequence ID" value="TraesCLE_scaffold_060070_01G000300.1"/>
    <property type="gene ID" value="TraesCLE_scaffold_060070_01G000300"/>
</dbReference>
<dbReference type="Gramene" id="TraesCS2A03G1099600.1">
    <property type="protein sequence ID" value="TraesCS2A03G1099600.1.CDS1"/>
    <property type="gene ID" value="TraesCS2A03G1099600"/>
</dbReference>
<dbReference type="Gramene" id="TraesCAD_scaffold_115551_01G000200.1">
    <property type="protein sequence ID" value="TraesCAD_scaffold_115551_01G000200.1"/>
    <property type="gene ID" value="TraesCAD_scaffold_115551_01G000200"/>
</dbReference>
<dbReference type="EnsemblPlants" id="TraesCS2A02G467200.1">
    <property type="protein sequence ID" value="TraesCS2A02G467200.1.cds1"/>
    <property type="gene ID" value="TraesCS2A02G467200"/>
</dbReference>
<feature type="region of interest" description="Disordered" evidence="1">
    <location>
        <begin position="42"/>
        <end position="107"/>
    </location>
</feature>
<organism evidence="2">
    <name type="scientific">Triticum aestivum</name>
    <name type="common">Wheat</name>
    <dbReference type="NCBI Taxonomy" id="4565"/>
    <lineage>
        <taxon>Eukaryota</taxon>
        <taxon>Viridiplantae</taxon>
        <taxon>Streptophyta</taxon>
        <taxon>Embryophyta</taxon>
        <taxon>Tracheophyta</taxon>
        <taxon>Spermatophyta</taxon>
        <taxon>Magnoliopsida</taxon>
        <taxon>Liliopsida</taxon>
        <taxon>Poales</taxon>
        <taxon>Poaceae</taxon>
        <taxon>BOP clade</taxon>
        <taxon>Pooideae</taxon>
        <taxon>Triticodae</taxon>
        <taxon>Triticeae</taxon>
        <taxon>Triticinae</taxon>
        <taxon>Triticum</taxon>
    </lineage>
</organism>
<dbReference type="Proteomes" id="UP000019116">
    <property type="component" value="Chromosome 2A"/>
</dbReference>
<evidence type="ECO:0000313" key="2">
    <source>
        <dbReference type="EnsemblPlants" id="TraesCS2A02G467200.1.cds1"/>
    </source>
</evidence>
<evidence type="ECO:0000256" key="1">
    <source>
        <dbReference type="SAM" id="MobiDB-lite"/>
    </source>
</evidence>
<dbReference type="PANTHER" id="PTHR35101">
    <property type="entry name" value="OS02G0162600 PROTEIN"/>
    <property type="match status" value="1"/>
</dbReference>
<dbReference type="Gramene" id="TraesJAG2A03G00777050.1">
    <property type="protein sequence ID" value="TraesJAG2A03G00777050.1.CDS1"/>
    <property type="gene ID" value="TraesJAG2A03G00777050"/>
</dbReference>
<dbReference type="Gramene" id="TraesRN2B0101277200.1">
    <property type="protein sequence ID" value="TraesRN2B0101277200.1"/>
    <property type="gene ID" value="TraesRN2B0101277200"/>
</dbReference>
<gene>
    <name evidence="2" type="primary">LOC123186126</name>
</gene>
<dbReference type="Gramene" id="TraesCS2A02G467200.1">
    <property type="protein sequence ID" value="TraesCS2A02G467200.1.cds1"/>
    <property type="gene ID" value="TraesCS2A02G467200"/>
</dbReference>
<dbReference type="GeneID" id="123186126"/>
<dbReference type="Gramene" id="TraesMAC2A03G00775950.1">
    <property type="protein sequence ID" value="TraesMAC2A03G00775950.1.CDS1"/>
    <property type="gene ID" value="TraesMAC2A03G00775950"/>
</dbReference>
<dbReference type="Gramene" id="TraesJUL2A03G00782590.1">
    <property type="protein sequence ID" value="TraesJUL2A03G00782590.1.CDS1"/>
    <property type="gene ID" value="TraesJUL2A03G00782590"/>
</dbReference>
<evidence type="ECO:0000313" key="3">
    <source>
        <dbReference type="Proteomes" id="UP000019116"/>
    </source>
</evidence>
<protein>
    <submittedName>
        <fullName evidence="2">Uncharacterized protein</fullName>
    </submittedName>
</protein>
<dbReference type="RefSeq" id="XP_044453849.1">
    <property type="nucleotide sequence ID" value="XM_044597914.1"/>
</dbReference>